<feature type="region of interest" description="Disordered" evidence="1">
    <location>
        <begin position="1"/>
        <end position="28"/>
    </location>
</feature>
<dbReference type="EMBL" id="BAAALS010000012">
    <property type="protein sequence ID" value="GAA1755485.1"/>
    <property type="molecule type" value="Genomic_DNA"/>
</dbReference>
<keyword evidence="3" id="KW-1185">Reference proteome</keyword>
<dbReference type="Proteomes" id="UP001500655">
    <property type="component" value="Unassembled WGS sequence"/>
</dbReference>
<evidence type="ECO:0000313" key="3">
    <source>
        <dbReference type="Proteomes" id="UP001500655"/>
    </source>
</evidence>
<evidence type="ECO:0000313" key="2">
    <source>
        <dbReference type="EMBL" id="GAA1755485.1"/>
    </source>
</evidence>
<proteinExistence type="predicted"/>
<reference evidence="2 3" key="1">
    <citation type="journal article" date="2019" name="Int. J. Syst. Evol. Microbiol.">
        <title>The Global Catalogue of Microorganisms (GCM) 10K type strain sequencing project: providing services to taxonomists for standard genome sequencing and annotation.</title>
        <authorList>
            <consortium name="The Broad Institute Genomics Platform"/>
            <consortium name="The Broad Institute Genome Sequencing Center for Infectious Disease"/>
            <person name="Wu L."/>
            <person name="Ma J."/>
        </authorList>
    </citation>
    <scope>NUCLEOTIDE SEQUENCE [LARGE SCALE GENOMIC DNA]</scope>
    <source>
        <strain evidence="2 3">JCM 13249</strain>
    </source>
</reference>
<comment type="caution">
    <text evidence="2">The sequence shown here is derived from an EMBL/GenBank/DDBJ whole genome shotgun (WGS) entry which is preliminary data.</text>
</comment>
<protein>
    <submittedName>
        <fullName evidence="2">Uncharacterized protein</fullName>
    </submittedName>
</protein>
<name>A0ABN2KGH5_9ACTN</name>
<organism evidence="2 3">
    <name type="scientific">Luedemannella helvata</name>
    <dbReference type="NCBI Taxonomy" id="349315"/>
    <lineage>
        <taxon>Bacteria</taxon>
        <taxon>Bacillati</taxon>
        <taxon>Actinomycetota</taxon>
        <taxon>Actinomycetes</taxon>
        <taxon>Micromonosporales</taxon>
        <taxon>Micromonosporaceae</taxon>
        <taxon>Luedemannella</taxon>
    </lineage>
</organism>
<sequence>MPGPLTRGSTGASVDTKPVPPAPSRAGGGEGVVAHVELSLTEAVEAAEPALDRWLCPVAGAEEPCVLVDADGVVVAASSACAGFFAVPPMNAAGRRLVGEVLRLIDFSGSDTELPEWELEKVPPVLALTSGALARGLLRAVGPVETLTLDAVTTPLRRDGAVVGSLTFFAILSGH</sequence>
<accession>A0ABN2KGH5</accession>
<gene>
    <name evidence="2" type="ORF">GCM10009681_28260</name>
</gene>
<evidence type="ECO:0000256" key="1">
    <source>
        <dbReference type="SAM" id="MobiDB-lite"/>
    </source>
</evidence>